<dbReference type="OrthoDB" id="248175at2"/>
<name>A0A517XS56_9BACT</name>
<reference evidence="4 5" key="1">
    <citation type="submission" date="2019-02" db="EMBL/GenBank/DDBJ databases">
        <title>Deep-cultivation of Planctomycetes and their phenomic and genomic characterization uncovers novel biology.</title>
        <authorList>
            <person name="Wiegand S."/>
            <person name="Jogler M."/>
            <person name="Boedeker C."/>
            <person name="Pinto D."/>
            <person name="Vollmers J."/>
            <person name="Rivas-Marin E."/>
            <person name="Kohn T."/>
            <person name="Peeters S.H."/>
            <person name="Heuer A."/>
            <person name="Rast P."/>
            <person name="Oberbeckmann S."/>
            <person name="Bunk B."/>
            <person name="Jeske O."/>
            <person name="Meyerdierks A."/>
            <person name="Storesund J.E."/>
            <person name="Kallscheuer N."/>
            <person name="Luecker S."/>
            <person name="Lage O.M."/>
            <person name="Pohl T."/>
            <person name="Merkel B.J."/>
            <person name="Hornburger P."/>
            <person name="Mueller R.-W."/>
            <person name="Bruemmer F."/>
            <person name="Labrenz M."/>
            <person name="Spormann A.M."/>
            <person name="Op den Camp H."/>
            <person name="Overmann J."/>
            <person name="Amann R."/>
            <person name="Jetten M.S.M."/>
            <person name="Mascher T."/>
            <person name="Medema M.H."/>
            <person name="Devos D.P."/>
            <person name="Kaster A.-K."/>
            <person name="Ovreas L."/>
            <person name="Rohde M."/>
            <person name="Galperin M.Y."/>
            <person name="Jogler C."/>
        </authorList>
    </citation>
    <scope>NUCLEOTIDE SEQUENCE [LARGE SCALE GENOMIC DNA]</scope>
    <source>
        <strain evidence="4 5">ETA_A1</strain>
    </source>
</reference>
<dbReference type="InterPro" id="IPR036034">
    <property type="entry name" value="PDZ_sf"/>
</dbReference>
<evidence type="ECO:0000256" key="1">
    <source>
        <dbReference type="ARBA" id="ARBA00022670"/>
    </source>
</evidence>
<accession>A0A517XS56</accession>
<proteinExistence type="predicted"/>
<dbReference type="AlphaFoldDB" id="A0A517XS56"/>
<dbReference type="KEGG" id="uli:ETAA1_22930"/>
<dbReference type="InterPro" id="IPR009003">
    <property type="entry name" value="Peptidase_S1_PA"/>
</dbReference>
<dbReference type="Proteomes" id="UP000319576">
    <property type="component" value="Chromosome"/>
</dbReference>
<dbReference type="PANTHER" id="PTHR43343:SF3">
    <property type="entry name" value="PROTEASE DO-LIKE 8, CHLOROPLASTIC"/>
    <property type="match status" value="1"/>
</dbReference>
<dbReference type="RefSeq" id="WP_145237730.1">
    <property type="nucleotide sequence ID" value="NZ_CP036273.1"/>
</dbReference>
<dbReference type="GO" id="GO:0006508">
    <property type="term" value="P:proteolysis"/>
    <property type="evidence" value="ECO:0007669"/>
    <property type="project" value="UniProtKB-KW"/>
</dbReference>
<keyword evidence="1 4" id="KW-0645">Protease</keyword>
<dbReference type="Pfam" id="PF13365">
    <property type="entry name" value="Trypsin_2"/>
    <property type="match status" value="1"/>
</dbReference>
<dbReference type="SMART" id="SM00228">
    <property type="entry name" value="PDZ"/>
    <property type="match status" value="1"/>
</dbReference>
<dbReference type="Gene3D" id="2.40.10.120">
    <property type="match status" value="1"/>
</dbReference>
<gene>
    <name evidence="4" type="primary">degP1_2</name>
    <name evidence="4" type="ORF">ETAA1_22930</name>
</gene>
<evidence type="ECO:0000259" key="3">
    <source>
        <dbReference type="PROSITE" id="PS50106"/>
    </source>
</evidence>
<evidence type="ECO:0000313" key="5">
    <source>
        <dbReference type="Proteomes" id="UP000319576"/>
    </source>
</evidence>
<keyword evidence="5" id="KW-1185">Reference proteome</keyword>
<sequence length="377" mass="39027">MVRRFAVAVGLGGCALLGGAAAQLAFHAPPPAAAHGLPLPPIPTVTEVNATVPPADRFPGVVRSVSPAVVAVDAVKPSTGTATGKAKEESGSGVIVRFPGIAGCVVVTNNHVVGDAPREKVYVTLSDGRILQPTRILADPESDVSLLQLADESLPACSFADSDRVVRGQYVLAFGSPFGLNQTVTHGIISATDRGQISLGSTIRIKEFLQTDASINPGSSGGPLVDLDGKVVGINTAIASQSGNNTGVSFSIPANLVKRVAGQLFEKGAVTRGYLGVQLAATIDPAEALRVGLSKVCGGLVEIVHPNTPAAAAGLRAGDVVLRLEDVELRDEHHLINLISALPPGQRVRLTVWRDRRAEALSVLIGEYAAGRQAFRR</sequence>
<dbReference type="SUPFAM" id="SSF50156">
    <property type="entry name" value="PDZ domain-like"/>
    <property type="match status" value="1"/>
</dbReference>
<evidence type="ECO:0000256" key="2">
    <source>
        <dbReference type="ARBA" id="ARBA00022801"/>
    </source>
</evidence>
<dbReference type="EMBL" id="CP036273">
    <property type="protein sequence ID" value="QDU20341.1"/>
    <property type="molecule type" value="Genomic_DNA"/>
</dbReference>
<organism evidence="4 5">
    <name type="scientific">Urbifossiella limnaea</name>
    <dbReference type="NCBI Taxonomy" id="2528023"/>
    <lineage>
        <taxon>Bacteria</taxon>
        <taxon>Pseudomonadati</taxon>
        <taxon>Planctomycetota</taxon>
        <taxon>Planctomycetia</taxon>
        <taxon>Gemmatales</taxon>
        <taxon>Gemmataceae</taxon>
        <taxon>Urbifossiella</taxon>
    </lineage>
</organism>
<dbReference type="PRINTS" id="PR00834">
    <property type="entry name" value="PROTEASES2C"/>
</dbReference>
<evidence type="ECO:0000313" key="4">
    <source>
        <dbReference type="EMBL" id="QDU20341.1"/>
    </source>
</evidence>
<dbReference type="GO" id="GO:0004252">
    <property type="term" value="F:serine-type endopeptidase activity"/>
    <property type="evidence" value="ECO:0007669"/>
    <property type="project" value="InterPro"/>
</dbReference>
<keyword evidence="2 4" id="KW-0378">Hydrolase</keyword>
<dbReference type="Pfam" id="PF13180">
    <property type="entry name" value="PDZ_2"/>
    <property type="match status" value="1"/>
</dbReference>
<feature type="domain" description="PDZ" evidence="3">
    <location>
        <begin position="271"/>
        <end position="356"/>
    </location>
</feature>
<dbReference type="PROSITE" id="PS50106">
    <property type="entry name" value="PDZ"/>
    <property type="match status" value="1"/>
</dbReference>
<dbReference type="InterPro" id="IPR001940">
    <property type="entry name" value="Peptidase_S1C"/>
</dbReference>
<dbReference type="Gene3D" id="2.30.42.10">
    <property type="match status" value="1"/>
</dbReference>
<dbReference type="SUPFAM" id="SSF50494">
    <property type="entry name" value="Trypsin-like serine proteases"/>
    <property type="match status" value="1"/>
</dbReference>
<dbReference type="PANTHER" id="PTHR43343">
    <property type="entry name" value="PEPTIDASE S12"/>
    <property type="match status" value="1"/>
</dbReference>
<dbReference type="InterPro" id="IPR051201">
    <property type="entry name" value="Chloro_Bact_Ser_Proteases"/>
</dbReference>
<dbReference type="EC" id="3.4.21.107" evidence="4"/>
<protein>
    <submittedName>
        <fullName evidence="4">Putative periplasmic serine endoprotease DegP-like</fullName>
        <ecNumber evidence="4">3.4.21.107</ecNumber>
    </submittedName>
</protein>
<dbReference type="InterPro" id="IPR001478">
    <property type="entry name" value="PDZ"/>
</dbReference>